<evidence type="ECO:0000256" key="4">
    <source>
        <dbReference type="ARBA" id="ARBA00022475"/>
    </source>
</evidence>
<sequence>MTAAHDRFRVLERQPFISTASDSTIRGVFRTSLEIVRRRDLLSLLVRRDLKSRYKDSALGVVWTLIRPLTQLVVYYVVLGKFLGAERGLPEFAIYIFSGLIAYGLFSEIVSSGTSSILNNAGLVKKVYLPRAIFPLASVGSALFNFAMQLVILVGATLLLGTFPLHADLWYALPGLALLLIYGYALGLLLAALNVYFRDIGYLVEVVLLLMLWASPIVYGWGFVRDAVGPSLLLEIYTDNPVTLAVLAFHKAFWIAGAESAYPEFLLMRIGVALVAGLIFIVFSQFVFARLQGNFAQEL</sequence>
<keyword evidence="13" id="KW-1185">Reference proteome</keyword>
<evidence type="ECO:0000256" key="1">
    <source>
        <dbReference type="ARBA" id="ARBA00004429"/>
    </source>
</evidence>
<feature type="transmembrane region" description="Helical" evidence="10">
    <location>
        <begin position="92"/>
        <end position="111"/>
    </location>
</feature>
<keyword evidence="4 10" id="KW-1003">Cell membrane</keyword>
<dbReference type="AlphaFoldDB" id="A0A8J3GQL7"/>
<dbReference type="GO" id="GO:0043190">
    <property type="term" value="C:ATP-binding cassette (ABC) transporter complex"/>
    <property type="evidence" value="ECO:0007669"/>
    <property type="project" value="InterPro"/>
</dbReference>
<evidence type="ECO:0000256" key="6">
    <source>
        <dbReference type="ARBA" id="ARBA00022692"/>
    </source>
</evidence>
<dbReference type="PANTHER" id="PTHR30413">
    <property type="entry name" value="INNER MEMBRANE TRANSPORT PERMEASE"/>
    <property type="match status" value="1"/>
</dbReference>
<dbReference type="PANTHER" id="PTHR30413:SF8">
    <property type="entry name" value="TRANSPORT PERMEASE PROTEIN"/>
    <property type="match status" value="1"/>
</dbReference>
<dbReference type="InterPro" id="IPR000412">
    <property type="entry name" value="ABC_2_transport"/>
</dbReference>
<dbReference type="GO" id="GO:0015920">
    <property type="term" value="P:lipopolysaccharide transport"/>
    <property type="evidence" value="ECO:0007669"/>
    <property type="project" value="TreeGrafter"/>
</dbReference>
<feature type="domain" description="ABC transmembrane type-2" evidence="11">
    <location>
        <begin position="59"/>
        <end position="291"/>
    </location>
</feature>
<evidence type="ECO:0000259" key="11">
    <source>
        <dbReference type="PROSITE" id="PS51012"/>
    </source>
</evidence>
<organism evidence="12 13">
    <name type="scientific">Pseudolysinimonas yzui</name>
    <dbReference type="NCBI Taxonomy" id="2708254"/>
    <lineage>
        <taxon>Bacteria</taxon>
        <taxon>Bacillati</taxon>
        <taxon>Actinomycetota</taxon>
        <taxon>Actinomycetes</taxon>
        <taxon>Micrococcales</taxon>
        <taxon>Microbacteriaceae</taxon>
        <taxon>Pseudolysinimonas</taxon>
    </lineage>
</organism>
<evidence type="ECO:0000256" key="2">
    <source>
        <dbReference type="ARBA" id="ARBA00007783"/>
    </source>
</evidence>
<dbReference type="Proteomes" id="UP000617531">
    <property type="component" value="Unassembled WGS sequence"/>
</dbReference>
<dbReference type="PRINTS" id="PR00164">
    <property type="entry name" value="ABC2TRNSPORT"/>
</dbReference>
<feature type="transmembrane region" description="Helical" evidence="10">
    <location>
        <begin position="132"/>
        <end position="163"/>
    </location>
</feature>
<keyword evidence="8 10" id="KW-0472">Membrane</keyword>
<keyword evidence="3 10" id="KW-0813">Transport</keyword>
<evidence type="ECO:0000256" key="5">
    <source>
        <dbReference type="ARBA" id="ARBA00022519"/>
    </source>
</evidence>
<keyword evidence="5" id="KW-0997">Cell inner membrane</keyword>
<reference evidence="12" key="1">
    <citation type="journal article" date="2014" name="Int. J. Syst. Evol. Microbiol.">
        <title>Complete genome sequence of Corynebacterium casei LMG S-19264T (=DSM 44701T), isolated from a smear-ripened cheese.</title>
        <authorList>
            <consortium name="US DOE Joint Genome Institute (JGI-PGF)"/>
            <person name="Walter F."/>
            <person name="Albersmeier A."/>
            <person name="Kalinowski J."/>
            <person name="Ruckert C."/>
        </authorList>
    </citation>
    <scope>NUCLEOTIDE SEQUENCE</scope>
    <source>
        <strain evidence="12">CGMCC 1.16548</strain>
    </source>
</reference>
<reference evidence="12" key="2">
    <citation type="submission" date="2020-09" db="EMBL/GenBank/DDBJ databases">
        <authorList>
            <person name="Sun Q."/>
            <person name="Zhou Y."/>
        </authorList>
    </citation>
    <scope>NUCLEOTIDE SEQUENCE</scope>
    <source>
        <strain evidence="12">CGMCC 1.16548</strain>
    </source>
</reference>
<keyword evidence="7 10" id="KW-1133">Transmembrane helix</keyword>
<accession>A0A8J3GQL7</accession>
<feature type="transmembrane region" description="Helical" evidence="10">
    <location>
        <begin position="270"/>
        <end position="289"/>
    </location>
</feature>
<dbReference type="EMBL" id="BNAI01000002">
    <property type="protein sequence ID" value="GHF15392.1"/>
    <property type="molecule type" value="Genomic_DNA"/>
</dbReference>
<comment type="similarity">
    <text evidence="2 10">Belongs to the ABC-2 integral membrane protein family.</text>
</comment>
<dbReference type="GO" id="GO:0140359">
    <property type="term" value="F:ABC-type transporter activity"/>
    <property type="evidence" value="ECO:0007669"/>
    <property type="project" value="InterPro"/>
</dbReference>
<evidence type="ECO:0000256" key="9">
    <source>
        <dbReference type="ARBA" id="ARBA00023251"/>
    </source>
</evidence>
<dbReference type="PROSITE" id="PS51012">
    <property type="entry name" value="ABC_TM2"/>
    <property type="match status" value="1"/>
</dbReference>
<feature type="transmembrane region" description="Helical" evidence="10">
    <location>
        <begin position="200"/>
        <end position="221"/>
    </location>
</feature>
<evidence type="ECO:0000256" key="10">
    <source>
        <dbReference type="RuleBase" id="RU361157"/>
    </source>
</evidence>
<dbReference type="InterPro" id="IPR013525">
    <property type="entry name" value="ABC2_TM"/>
</dbReference>
<dbReference type="Pfam" id="PF01061">
    <property type="entry name" value="ABC2_membrane"/>
    <property type="match status" value="1"/>
</dbReference>
<feature type="transmembrane region" description="Helical" evidence="10">
    <location>
        <begin position="57"/>
        <end position="80"/>
    </location>
</feature>
<comment type="caution">
    <text evidence="12">The sequence shown here is derived from an EMBL/GenBank/DDBJ whole genome shotgun (WGS) entry which is preliminary data.</text>
</comment>
<feature type="transmembrane region" description="Helical" evidence="10">
    <location>
        <begin position="169"/>
        <end position="193"/>
    </location>
</feature>
<dbReference type="RefSeq" id="WP_191282880.1">
    <property type="nucleotide sequence ID" value="NZ_BNAI01000002.1"/>
</dbReference>
<dbReference type="InterPro" id="IPR047817">
    <property type="entry name" value="ABC2_TM_bact-type"/>
</dbReference>
<evidence type="ECO:0000313" key="13">
    <source>
        <dbReference type="Proteomes" id="UP000617531"/>
    </source>
</evidence>
<keyword evidence="6 10" id="KW-0812">Transmembrane</keyword>
<evidence type="ECO:0000256" key="3">
    <source>
        <dbReference type="ARBA" id="ARBA00022448"/>
    </source>
</evidence>
<evidence type="ECO:0000256" key="8">
    <source>
        <dbReference type="ARBA" id="ARBA00023136"/>
    </source>
</evidence>
<keyword evidence="9" id="KW-0046">Antibiotic resistance</keyword>
<proteinExistence type="inferred from homology"/>
<evidence type="ECO:0000313" key="12">
    <source>
        <dbReference type="EMBL" id="GHF15392.1"/>
    </source>
</evidence>
<name>A0A8J3GQL7_9MICO</name>
<evidence type="ECO:0000256" key="7">
    <source>
        <dbReference type="ARBA" id="ARBA00022989"/>
    </source>
</evidence>
<gene>
    <name evidence="12" type="ORF">GCM10011600_15490</name>
</gene>
<comment type="subcellular location">
    <subcellularLocation>
        <location evidence="1">Cell inner membrane</location>
        <topology evidence="1">Multi-pass membrane protein</topology>
    </subcellularLocation>
    <subcellularLocation>
        <location evidence="10">Cell membrane</location>
        <topology evidence="10">Multi-pass membrane protein</topology>
    </subcellularLocation>
</comment>
<dbReference type="GO" id="GO:0046677">
    <property type="term" value="P:response to antibiotic"/>
    <property type="evidence" value="ECO:0007669"/>
    <property type="project" value="UniProtKB-KW"/>
</dbReference>
<protein>
    <recommendedName>
        <fullName evidence="10">Transport permease protein</fullName>
    </recommendedName>
</protein>